<proteinExistence type="predicted"/>
<evidence type="ECO:0000313" key="3">
    <source>
        <dbReference type="Proteomes" id="UP000253606"/>
    </source>
</evidence>
<dbReference type="EMBL" id="CP030843">
    <property type="protein sequence ID" value="AXC16209.1"/>
    <property type="molecule type" value="Genomic_DNA"/>
</dbReference>
<gene>
    <name evidence="2" type="ORF">ACPOL_7007</name>
</gene>
<keyword evidence="3" id="KW-1185">Reference proteome</keyword>
<sequence>MRFQNWIGALIMTLTIVPTGCGGVKAAEVTPQIAIEKILATEQSAWNAGDSLSYAHEFTEDADFINIRGQIFSGRAAVQQQHAKIFAGPVKGSTISIALRRFSQISDSAVLIDTDQTVIDFVGLPPGIVESSPGTLLTHFKYLAIKQIDGSWKLASGQNTVALPN</sequence>
<evidence type="ECO:0000313" key="2">
    <source>
        <dbReference type="EMBL" id="AXC16209.1"/>
    </source>
</evidence>
<accession>A0A2Z5GB41</accession>
<feature type="domain" description="DUF4440" evidence="1">
    <location>
        <begin position="35"/>
        <end position="153"/>
    </location>
</feature>
<dbReference type="InterPro" id="IPR032710">
    <property type="entry name" value="NTF2-like_dom_sf"/>
</dbReference>
<geneLocation type="plasmid" evidence="3">
    <name>pacpol4</name>
</geneLocation>
<dbReference type="Proteomes" id="UP000253606">
    <property type="component" value="Plasmid pACPOL4"/>
</dbReference>
<name>A0A2Z5GB41_9BACT</name>
<dbReference type="InterPro" id="IPR027843">
    <property type="entry name" value="DUF4440"/>
</dbReference>
<dbReference type="SUPFAM" id="SSF54427">
    <property type="entry name" value="NTF2-like"/>
    <property type="match status" value="1"/>
</dbReference>
<reference evidence="2 3" key="1">
    <citation type="journal article" date="2018" name="Front. Microbiol.">
        <title>Hydrolytic Capabilities as a Key to Environmental Success: Chitinolytic and Cellulolytic Acidobacteria From Acidic Sub-arctic Soils and Boreal Peatlands.</title>
        <authorList>
            <person name="Belova S.E."/>
            <person name="Ravin N.V."/>
            <person name="Pankratov T.A."/>
            <person name="Rakitin A.L."/>
            <person name="Ivanova A.A."/>
            <person name="Beletsky A.V."/>
            <person name="Mardanov A.V."/>
            <person name="Sinninghe Damste J.S."/>
            <person name="Dedysh S.N."/>
        </authorList>
    </citation>
    <scope>NUCLEOTIDE SEQUENCE [LARGE SCALE GENOMIC DNA]</scope>
    <source>
        <strain evidence="2 3">SBC82</strain>
        <plasmid evidence="3">pacpol4</plasmid>
    </source>
</reference>
<dbReference type="AlphaFoldDB" id="A0A2Z5GB41"/>
<evidence type="ECO:0000259" key="1">
    <source>
        <dbReference type="Pfam" id="PF14534"/>
    </source>
</evidence>
<dbReference type="InterPro" id="IPR011944">
    <property type="entry name" value="Steroid_delta5-4_isomerase"/>
</dbReference>
<keyword evidence="2" id="KW-0614">Plasmid</keyword>
<dbReference type="Pfam" id="PF14534">
    <property type="entry name" value="DUF4440"/>
    <property type="match status" value="1"/>
</dbReference>
<protein>
    <recommendedName>
        <fullName evidence="1">DUF4440 domain-containing protein</fullName>
    </recommendedName>
</protein>
<dbReference type="KEGG" id="abas:ACPOL_7007"/>
<dbReference type="NCBIfam" id="TIGR02246">
    <property type="entry name" value="SgcJ/EcaC family oxidoreductase"/>
    <property type="match status" value="1"/>
</dbReference>
<dbReference type="Gene3D" id="3.10.450.50">
    <property type="match status" value="1"/>
</dbReference>
<organism evidence="2 3">
    <name type="scientific">Acidisarcina polymorpha</name>
    <dbReference type="NCBI Taxonomy" id="2211140"/>
    <lineage>
        <taxon>Bacteria</taxon>
        <taxon>Pseudomonadati</taxon>
        <taxon>Acidobacteriota</taxon>
        <taxon>Terriglobia</taxon>
        <taxon>Terriglobales</taxon>
        <taxon>Acidobacteriaceae</taxon>
        <taxon>Acidisarcina</taxon>
    </lineage>
</organism>